<keyword evidence="1" id="KW-0732">Signal</keyword>
<dbReference type="EMBL" id="BAABGA010000035">
    <property type="protein sequence ID" value="GAA4454498.1"/>
    <property type="molecule type" value="Genomic_DNA"/>
</dbReference>
<evidence type="ECO:0000256" key="1">
    <source>
        <dbReference type="SAM" id="SignalP"/>
    </source>
</evidence>
<sequence>MKSLFLKCRRSLVGKLSTLVLFAIVGSSPFASAKELAELRVVYVGSERANEFVDFLRQHVADVHSVDRDEFNPADGDKFDVVLLDWPQSSDARLTRTQSSPLGPRENWSRPTVLLGSAGLNLACAWQLRGGSGCTCLDPVAYDLKNHVIFKSPFAIDRAATTAIDTPSSFQDDLEAKSIDVIPLVDDHEKHWRAGWCTYSTAFEVFPEVEFFCGGVNHKTPTAAAIWRQGNLMHFGFQQSPVELNDVGDKMLLNAIAYISHFSQDRPIAITPSVFVGPYTRPRSSVASYLANPDRAKWVERMVTPELWATMQNLDDTDAMAAWAKERTPYFTPDAASKLEIDKDLETIKMGFDDPGFLPSMIEHLASNEQGDSARAKRLLLRYVPEGPKSDDANTWNLWYDQNEPFLFATDYGHYRWYIDPLAKQRGVATAQLRGTARMDQ</sequence>
<protein>
    <submittedName>
        <fullName evidence="2">Uncharacterized protein</fullName>
    </submittedName>
</protein>
<organism evidence="2 3">
    <name type="scientific">Novipirellula rosea</name>
    <dbReference type="NCBI Taxonomy" id="1031540"/>
    <lineage>
        <taxon>Bacteria</taxon>
        <taxon>Pseudomonadati</taxon>
        <taxon>Planctomycetota</taxon>
        <taxon>Planctomycetia</taxon>
        <taxon>Pirellulales</taxon>
        <taxon>Pirellulaceae</taxon>
        <taxon>Novipirellula</taxon>
    </lineage>
</organism>
<reference evidence="3" key="1">
    <citation type="journal article" date="2019" name="Int. J. Syst. Evol. Microbiol.">
        <title>The Global Catalogue of Microorganisms (GCM) 10K type strain sequencing project: providing services to taxonomists for standard genome sequencing and annotation.</title>
        <authorList>
            <consortium name="The Broad Institute Genomics Platform"/>
            <consortium name="The Broad Institute Genome Sequencing Center for Infectious Disease"/>
            <person name="Wu L."/>
            <person name="Ma J."/>
        </authorList>
    </citation>
    <scope>NUCLEOTIDE SEQUENCE [LARGE SCALE GENOMIC DNA]</scope>
    <source>
        <strain evidence="3">JCM 17759</strain>
    </source>
</reference>
<evidence type="ECO:0000313" key="3">
    <source>
        <dbReference type="Proteomes" id="UP001500840"/>
    </source>
</evidence>
<evidence type="ECO:0000313" key="2">
    <source>
        <dbReference type="EMBL" id="GAA4454498.1"/>
    </source>
</evidence>
<accession>A0ABP8MTA6</accession>
<feature type="signal peptide" evidence="1">
    <location>
        <begin position="1"/>
        <end position="33"/>
    </location>
</feature>
<gene>
    <name evidence="2" type="ORF">GCM10023156_27050</name>
</gene>
<dbReference type="Proteomes" id="UP001500840">
    <property type="component" value="Unassembled WGS sequence"/>
</dbReference>
<keyword evidence="3" id="KW-1185">Reference proteome</keyword>
<name>A0ABP8MTA6_9BACT</name>
<proteinExistence type="predicted"/>
<comment type="caution">
    <text evidence="2">The sequence shown here is derived from an EMBL/GenBank/DDBJ whole genome shotgun (WGS) entry which is preliminary data.</text>
</comment>
<dbReference type="RefSeq" id="WP_345322796.1">
    <property type="nucleotide sequence ID" value="NZ_BAABGA010000035.1"/>
</dbReference>
<feature type="chain" id="PRO_5047362804" evidence="1">
    <location>
        <begin position="34"/>
        <end position="441"/>
    </location>
</feature>